<evidence type="ECO:0000256" key="6">
    <source>
        <dbReference type="ARBA" id="ARBA00023004"/>
    </source>
</evidence>
<dbReference type="SUPFAM" id="SSF102114">
    <property type="entry name" value="Radical SAM enzymes"/>
    <property type="match status" value="1"/>
</dbReference>
<keyword evidence="7" id="KW-0411">Iron-sulfur</keyword>
<dbReference type="GO" id="GO:0008168">
    <property type="term" value="F:methyltransferase activity"/>
    <property type="evidence" value="ECO:0007669"/>
    <property type="project" value="UniProtKB-KW"/>
</dbReference>
<dbReference type="SMART" id="SM00729">
    <property type="entry name" value="Elp3"/>
    <property type="match status" value="1"/>
</dbReference>
<dbReference type="PANTHER" id="PTHR43409">
    <property type="entry name" value="ANAEROBIC MAGNESIUM-PROTOPORPHYRIN IX MONOMETHYL ESTER CYCLASE-RELATED"/>
    <property type="match status" value="1"/>
</dbReference>
<reference evidence="11" key="1">
    <citation type="submission" date="2017-06" db="EMBL/GenBank/DDBJ databases">
        <title>Genome analysis of Fimbriiglobus ruber SP5, the first member of the order Planctomycetales with confirmed chitinolytic capability.</title>
        <authorList>
            <person name="Ravin N.V."/>
            <person name="Rakitin A.L."/>
            <person name="Ivanova A.A."/>
            <person name="Beletsky A.V."/>
            <person name="Kulichevskaya I.S."/>
            <person name="Mardanov A.V."/>
            <person name="Dedysh S.N."/>
        </authorList>
    </citation>
    <scope>NUCLEOTIDE SEQUENCE [LARGE SCALE GENOMIC DNA]</scope>
    <source>
        <strain evidence="11">SP5</strain>
    </source>
</reference>
<feature type="domain" description="B12-binding" evidence="8">
    <location>
        <begin position="13"/>
        <end position="146"/>
    </location>
</feature>
<dbReference type="Pfam" id="PF02310">
    <property type="entry name" value="B12-binding"/>
    <property type="match status" value="1"/>
</dbReference>
<dbReference type="InterPro" id="IPR034466">
    <property type="entry name" value="Methyltransferase_Class_B"/>
</dbReference>
<evidence type="ECO:0000256" key="2">
    <source>
        <dbReference type="ARBA" id="ARBA00022603"/>
    </source>
</evidence>
<sequence>MVPFTGFRVREEEMLALGMTLPGLAHRAAAVAQLPALGLLTLAGLTPPHWTCSYHEADHASASLADEIARQHPTLVALSALTASVEEAYRFSGLLRGRGMRVVIGGLHVTTCPEEAGRYCDAVVIGEGEPVWPAVLADAEAGELRPVYRASAPFDLARAPVPRFDLLGRGPRPRLTVQTQRGCPLACEFCGASRLLGPHRLKPVANLKRELAAITAQVPRPVLELADDNTFAGGRNSHELLETLAAADARYFTEVDWRVGEDPGLLAGLAASGCVQVLIGIESLVFRHPGMGPKQAELPRIMTAIDAIQSAGVAVIGCFIVGCDGETFDSLDRLAAFIEASSLADVQLTLQTPFPGTPLRRRLEREGRLLPGRGWSHCTLFDLTFRPDLMGIEEMELAFRDLARRVFSPAQSVRRQAIRKRVWHNNPRLRPCASEPSSSS</sequence>
<comment type="caution">
    <text evidence="10">The sequence shown here is derived from an EMBL/GenBank/DDBJ whole genome shotgun (WGS) entry which is preliminary data.</text>
</comment>
<evidence type="ECO:0000256" key="5">
    <source>
        <dbReference type="ARBA" id="ARBA00022723"/>
    </source>
</evidence>
<dbReference type="Proteomes" id="UP000214646">
    <property type="component" value="Unassembled WGS sequence"/>
</dbReference>
<dbReference type="InterPro" id="IPR051198">
    <property type="entry name" value="BchE-like"/>
</dbReference>
<organism evidence="10 11">
    <name type="scientific">Fimbriiglobus ruber</name>
    <dbReference type="NCBI Taxonomy" id="1908690"/>
    <lineage>
        <taxon>Bacteria</taxon>
        <taxon>Pseudomonadati</taxon>
        <taxon>Planctomycetota</taxon>
        <taxon>Planctomycetia</taxon>
        <taxon>Gemmatales</taxon>
        <taxon>Gemmataceae</taxon>
        <taxon>Fimbriiglobus</taxon>
    </lineage>
</organism>
<dbReference type="SFLD" id="SFLDS00029">
    <property type="entry name" value="Radical_SAM"/>
    <property type="match status" value="1"/>
</dbReference>
<evidence type="ECO:0000313" key="10">
    <source>
        <dbReference type="EMBL" id="OWK37788.1"/>
    </source>
</evidence>
<evidence type="ECO:0000256" key="7">
    <source>
        <dbReference type="ARBA" id="ARBA00023014"/>
    </source>
</evidence>
<dbReference type="GO" id="GO:0051539">
    <property type="term" value="F:4 iron, 4 sulfur cluster binding"/>
    <property type="evidence" value="ECO:0007669"/>
    <property type="project" value="UniProtKB-KW"/>
</dbReference>
<dbReference type="InterPro" id="IPR006638">
    <property type="entry name" value="Elp3/MiaA/NifB-like_rSAM"/>
</dbReference>
<dbReference type="SFLD" id="SFLDG01082">
    <property type="entry name" value="B12-binding_domain_containing"/>
    <property type="match status" value="1"/>
</dbReference>
<dbReference type="PROSITE" id="PS51918">
    <property type="entry name" value="RADICAL_SAM"/>
    <property type="match status" value="1"/>
</dbReference>
<dbReference type="GO" id="GO:0046872">
    <property type="term" value="F:metal ion binding"/>
    <property type="evidence" value="ECO:0007669"/>
    <property type="project" value="UniProtKB-KW"/>
</dbReference>
<gene>
    <name evidence="10" type="ORF">FRUB_06908</name>
</gene>
<dbReference type="InterPro" id="IPR058240">
    <property type="entry name" value="rSAM_sf"/>
</dbReference>
<dbReference type="GO" id="GO:0005829">
    <property type="term" value="C:cytosol"/>
    <property type="evidence" value="ECO:0007669"/>
    <property type="project" value="TreeGrafter"/>
</dbReference>
<keyword evidence="5" id="KW-0479">Metal-binding</keyword>
<dbReference type="PANTHER" id="PTHR43409:SF7">
    <property type="entry name" value="BLL1977 PROTEIN"/>
    <property type="match status" value="1"/>
</dbReference>
<accession>A0A225DGX2</accession>
<dbReference type="Gene3D" id="3.40.50.280">
    <property type="entry name" value="Cobalamin-binding domain"/>
    <property type="match status" value="1"/>
</dbReference>
<keyword evidence="6" id="KW-0408">Iron</keyword>
<dbReference type="InterPro" id="IPR007197">
    <property type="entry name" value="rSAM"/>
</dbReference>
<dbReference type="Gene3D" id="3.80.30.20">
    <property type="entry name" value="tm_1862 like domain"/>
    <property type="match status" value="1"/>
</dbReference>
<keyword evidence="11" id="KW-1185">Reference proteome</keyword>
<evidence type="ECO:0000259" key="8">
    <source>
        <dbReference type="PROSITE" id="PS51332"/>
    </source>
</evidence>
<dbReference type="Pfam" id="PF04055">
    <property type="entry name" value="Radical_SAM"/>
    <property type="match status" value="1"/>
</dbReference>
<dbReference type="EMBL" id="NIDE01000014">
    <property type="protein sequence ID" value="OWK37788.1"/>
    <property type="molecule type" value="Genomic_DNA"/>
</dbReference>
<dbReference type="GO" id="GO:0032259">
    <property type="term" value="P:methylation"/>
    <property type="evidence" value="ECO:0007669"/>
    <property type="project" value="UniProtKB-KW"/>
</dbReference>
<evidence type="ECO:0000259" key="9">
    <source>
        <dbReference type="PROSITE" id="PS51918"/>
    </source>
</evidence>
<protein>
    <submittedName>
        <fullName evidence="10">BchE/P-methylase family protein</fullName>
    </submittedName>
</protein>
<dbReference type="SFLD" id="SFLDG01123">
    <property type="entry name" value="methyltransferase_(Class_B)"/>
    <property type="match status" value="1"/>
</dbReference>
<evidence type="ECO:0000256" key="3">
    <source>
        <dbReference type="ARBA" id="ARBA00022679"/>
    </source>
</evidence>
<dbReference type="AlphaFoldDB" id="A0A225DGX2"/>
<evidence type="ECO:0000256" key="4">
    <source>
        <dbReference type="ARBA" id="ARBA00022691"/>
    </source>
</evidence>
<keyword evidence="2 10" id="KW-0489">Methyltransferase</keyword>
<feature type="domain" description="Radical SAM core" evidence="9">
    <location>
        <begin position="169"/>
        <end position="386"/>
    </location>
</feature>
<dbReference type="InterPro" id="IPR006158">
    <property type="entry name" value="Cobalamin-bd"/>
</dbReference>
<dbReference type="PROSITE" id="PS51332">
    <property type="entry name" value="B12_BINDING"/>
    <property type="match status" value="1"/>
</dbReference>
<evidence type="ECO:0000256" key="1">
    <source>
        <dbReference type="ARBA" id="ARBA00001966"/>
    </source>
</evidence>
<comment type="cofactor">
    <cofactor evidence="1">
        <name>[4Fe-4S] cluster</name>
        <dbReference type="ChEBI" id="CHEBI:49883"/>
    </cofactor>
</comment>
<keyword evidence="4" id="KW-0949">S-adenosyl-L-methionine</keyword>
<dbReference type="GO" id="GO:0031419">
    <property type="term" value="F:cobalamin binding"/>
    <property type="evidence" value="ECO:0007669"/>
    <property type="project" value="InterPro"/>
</dbReference>
<proteinExistence type="predicted"/>
<name>A0A225DGX2_9BACT</name>
<keyword evidence="3" id="KW-0808">Transferase</keyword>
<evidence type="ECO:0000313" key="11">
    <source>
        <dbReference type="Proteomes" id="UP000214646"/>
    </source>
</evidence>
<dbReference type="InterPro" id="IPR023404">
    <property type="entry name" value="rSAM_horseshoe"/>
</dbReference>